<evidence type="ECO:0000256" key="2">
    <source>
        <dbReference type="ARBA" id="ARBA00022475"/>
    </source>
</evidence>
<dbReference type="PANTHER" id="PTHR30250">
    <property type="entry name" value="PST FAMILY PREDICTED COLANIC ACID TRANSPORTER"/>
    <property type="match status" value="1"/>
</dbReference>
<keyword evidence="2" id="KW-1003">Cell membrane</keyword>
<proteinExistence type="predicted"/>
<name>A0ABX7ITA9_9GAMM</name>
<feature type="transmembrane region" description="Helical" evidence="6">
    <location>
        <begin position="385"/>
        <end position="403"/>
    </location>
</feature>
<reference evidence="7 8" key="1">
    <citation type="submission" date="2021-02" db="EMBL/GenBank/DDBJ databases">
        <title>The genome of Marinomonas foliarum JZW.</title>
        <authorList>
            <person name="Sun M."/>
        </authorList>
    </citation>
    <scope>NUCLEOTIDE SEQUENCE [LARGE SCALE GENOMIC DNA]</scope>
    <source>
        <strain evidence="7 8">JZW</strain>
    </source>
</reference>
<feature type="transmembrane region" description="Helical" evidence="6">
    <location>
        <begin position="183"/>
        <end position="202"/>
    </location>
</feature>
<feature type="transmembrane region" description="Helical" evidence="6">
    <location>
        <begin position="359"/>
        <end position="379"/>
    </location>
</feature>
<feature type="transmembrane region" description="Helical" evidence="6">
    <location>
        <begin position="155"/>
        <end position="177"/>
    </location>
</feature>
<feature type="transmembrane region" description="Helical" evidence="6">
    <location>
        <begin position="12"/>
        <end position="31"/>
    </location>
</feature>
<keyword evidence="5 6" id="KW-0472">Membrane</keyword>
<evidence type="ECO:0000256" key="5">
    <source>
        <dbReference type="ARBA" id="ARBA00023136"/>
    </source>
</evidence>
<keyword evidence="8" id="KW-1185">Reference proteome</keyword>
<feature type="transmembrane region" description="Helical" evidence="6">
    <location>
        <begin position="415"/>
        <end position="434"/>
    </location>
</feature>
<keyword evidence="4 6" id="KW-1133">Transmembrane helix</keyword>
<organism evidence="7 8">
    <name type="scientific">Marinomonas foliarum</name>
    <dbReference type="NCBI Taxonomy" id="491950"/>
    <lineage>
        <taxon>Bacteria</taxon>
        <taxon>Pseudomonadati</taxon>
        <taxon>Pseudomonadota</taxon>
        <taxon>Gammaproteobacteria</taxon>
        <taxon>Oceanospirillales</taxon>
        <taxon>Oceanospirillaceae</taxon>
        <taxon>Marinomonas</taxon>
    </lineage>
</organism>
<feature type="transmembrane region" description="Helical" evidence="6">
    <location>
        <begin position="113"/>
        <end position="134"/>
    </location>
</feature>
<evidence type="ECO:0000256" key="6">
    <source>
        <dbReference type="SAM" id="Phobius"/>
    </source>
</evidence>
<evidence type="ECO:0000256" key="4">
    <source>
        <dbReference type="ARBA" id="ARBA00022989"/>
    </source>
</evidence>
<dbReference type="InterPro" id="IPR050833">
    <property type="entry name" value="Poly_Biosynth_Transport"/>
</dbReference>
<feature type="transmembrane region" description="Helical" evidence="6">
    <location>
        <begin position="298"/>
        <end position="319"/>
    </location>
</feature>
<feature type="transmembrane region" description="Helical" evidence="6">
    <location>
        <begin position="37"/>
        <end position="58"/>
    </location>
</feature>
<protein>
    <submittedName>
        <fullName evidence="7">Oligosaccharide flippase family protein</fullName>
    </submittedName>
</protein>
<dbReference type="Pfam" id="PF01943">
    <property type="entry name" value="Polysacc_synt"/>
    <property type="match status" value="1"/>
</dbReference>
<gene>
    <name evidence="7" type="ORF">JSY38_06705</name>
</gene>
<feature type="transmembrane region" description="Helical" evidence="6">
    <location>
        <begin position="253"/>
        <end position="277"/>
    </location>
</feature>
<dbReference type="PANTHER" id="PTHR30250:SF11">
    <property type="entry name" value="O-ANTIGEN TRANSPORTER-RELATED"/>
    <property type="match status" value="1"/>
</dbReference>
<dbReference type="InterPro" id="IPR002797">
    <property type="entry name" value="Polysacc_synth"/>
</dbReference>
<feature type="transmembrane region" description="Helical" evidence="6">
    <location>
        <begin position="214"/>
        <end position="233"/>
    </location>
</feature>
<dbReference type="Proteomes" id="UP000644167">
    <property type="component" value="Chromosome"/>
</dbReference>
<evidence type="ECO:0000256" key="1">
    <source>
        <dbReference type="ARBA" id="ARBA00004651"/>
    </source>
</evidence>
<evidence type="ECO:0000313" key="8">
    <source>
        <dbReference type="Proteomes" id="UP000644167"/>
    </source>
</evidence>
<evidence type="ECO:0000313" key="7">
    <source>
        <dbReference type="EMBL" id="QRV25194.1"/>
    </source>
</evidence>
<dbReference type="RefSeq" id="WP_205115969.1">
    <property type="nucleotide sequence ID" value="NZ_CP070273.1"/>
</dbReference>
<accession>A0ABX7ITA9</accession>
<keyword evidence="3 6" id="KW-0812">Transmembrane</keyword>
<sequence>MIHSLFKHSSRYFSASIISAIAAFLMTRYYTEVFTPSEFGVMVVYIMVFEYVVSFGGLSAEKSIARKIFDYKGDDLNIYLSTMFWFYAFLCVLLIMLGWALSHTISDWVAPGTVYIFHIVIVAGIINVAVKFFNTICVNGQKSKEVSLSQVSQTIVSQSSAIVAIQIIGAGIGGRFIGAALGGVVQLIALSRVSFMSLGFSLSRRFNRSMLFETLYLAFPATCSSILILLFSYTDRIFLKEFSGNESVGLYGLALIIGKLITIAFESMFSSLFPMAIKRLTDDYCKGILSIESWSLKYYAFLFFLLVGVISLSPVIYMVISSGEYEESKKVLPFVVIGIVLGGLYKLPSIVLSYHKIVWFYIPVTFISFSFNVALNYLLIPSYGIIGAGLSTCVGCFVYSILVQRASWKFFSAKYKWATALSYLFILIFIGYYFNENYNL</sequence>
<feature type="transmembrane region" description="Helical" evidence="6">
    <location>
        <begin position="78"/>
        <end position="101"/>
    </location>
</feature>
<evidence type="ECO:0000256" key="3">
    <source>
        <dbReference type="ARBA" id="ARBA00022692"/>
    </source>
</evidence>
<feature type="transmembrane region" description="Helical" evidence="6">
    <location>
        <begin position="331"/>
        <end position="347"/>
    </location>
</feature>
<comment type="subcellular location">
    <subcellularLocation>
        <location evidence="1">Cell membrane</location>
        <topology evidence="1">Multi-pass membrane protein</topology>
    </subcellularLocation>
</comment>
<dbReference type="EMBL" id="CP070273">
    <property type="protein sequence ID" value="QRV25194.1"/>
    <property type="molecule type" value="Genomic_DNA"/>
</dbReference>